<feature type="transmembrane region" description="Helical" evidence="1">
    <location>
        <begin position="93"/>
        <end position="113"/>
    </location>
</feature>
<feature type="transmembrane region" description="Helical" evidence="1">
    <location>
        <begin position="34"/>
        <end position="56"/>
    </location>
</feature>
<feature type="transmembrane region" description="Helical" evidence="1">
    <location>
        <begin position="68"/>
        <end position="87"/>
    </location>
</feature>
<reference evidence="2 3" key="1">
    <citation type="submission" date="2017-11" db="EMBL/GenBank/DDBJ databases">
        <title>Genomic Encyclopedia of Archaeal and Bacterial Type Strains, Phase II (KMG-II): From Individual Species to Whole Genera.</title>
        <authorList>
            <person name="Goeker M."/>
        </authorList>
    </citation>
    <scope>NUCLEOTIDE SEQUENCE [LARGE SCALE GENOMIC DNA]</scope>
    <source>
        <strain evidence="2 3">DSM 27763</strain>
    </source>
</reference>
<dbReference type="Proteomes" id="UP000230842">
    <property type="component" value="Unassembled WGS sequence"/>
</dbReference>
<dbReference type="EMBL" id="PGEZ01000002">
    <property type="protein sequence ID" value="PJJ53418.1"/>
    <property type="molecule type" value="Genomic_DNA"/>
</dbReference>
<gene>
    <name evidence="2" type="ORF">CLV56_2907</name>
</gene>
<comment type="caution">
    <text evidence="2">The sequence shown here is derived from an EMBL/GenBank/DDBJ whole genome shotgun (WGS) entry which is preliminary data.</text>
</comment>
<accession>A0A0B2B3I6</accession>
<organism evidence="2 3">
    <name type="scientific">Mumia flava</name>
    <dbReference type="NCBI Taxonomy" id="1348852"/>
    <lineage>
        <taxon>Bacteria</taxon>
        <taxon>Bacillati</taxon>
        <taxon>Actinomycetota</taxon>
        <taxon>Actinomycetes</taxon>
        <taxon>Propionibacteriales</taxon>
        <taxon>Nocardioidaceae</taxon>
        <taxon>Mumia</taxon>
    </lineage>
</organism>
<evidence type="ECO:0008006" key="4">
    <source>
        <dbReference type="Google" id="ProtNLM"/>
    </source>
</evidence>
<keyword evidence="1" id="KW-1133">Transmembrane helix</keyword>
<dbReference type="AlphaFoldDB" id="A0A0B2B3I6"/>
<keyword evidence="1" id="KW-0472">Membrane</keyword>
<evidence type="ECO:0000313" key="2">
    <source>
        <dbReference type="EMBL" id="PJJ53418.1"/>
    </source>
</evidence>
<keyword evidence="1" id="KW-0812">Transmembrane</keyword>
<dbReference type="OrthoDB" id="3828660at2"/>
<proteinExistence type="predicted"/>
<evidence type="ECO:0000256" key="1">
    <source>
        <dbReference type="SAM" id="Phobius"/>
    </source>
</evidence>
<protein>
    <recommendedName>
        <fullName evidence="4">Integral membrane protein</fullName>
    </recommendedName>
</protein>
<sequence>MALWSAWLVAVLALVAAAYAGWLMVRNRPVDNPLFYLASVLEVALVAQLVGGCIALAQTSRAVEGITFVGYLLTCVVIPPVAIVWGVAEKSRWGTAVVLVAMLTIAVLVLRLVQLWSGHV</sequence>
<dbReference type="RefSeq" id="WP_039361824.1">
    <property type="nucleotide sequence ID" value="NZ_PGEZ01000002.1"/>
</dbReference>
<keyword evidence="3" id="KW-1185">Reference proteome</keyword>
<name>A0A0B2B3I6_9ACTN</name>
<evidence type="ECO:0000313" key="3">
    <source>
        <dbReference type="Proteomes" id="UP000230842"/>
    </source>
</evidence>